<evidence type="ECO:0000256" key="1">
    <source>
        <dbReference type="SAM" id="MobiDB-lite"/>
    </source>
</evidence>
<dbReference type="AlphaFoldDB" id="A0A9Q1FV75"/>
<feature type="compositionally biased region" description="Basic residues" evidence="1">
    <location>
        <begin position="76"/>
        <end position="90"/>
    </location>
</feature>
<feature type="region of interest" description="Disordered" evidence="1">
    <location>
        <begin position="20"/>
        <end position="330"/>
    </location>
</feature>
<feature type="compositionally biased region" description="Basic and acidic residues" evidence="1">
    <location>
        <begin position="212"/>
        <end position="222"/>
    </location>
</feature>
<feature type="compositionally biased region" description="Polar residues" evidence="1">
    <location>
        <begin position="194"/>
        <end position="211"/>
    </location>
</feature>
<feature type="compositionally biased region" description="Basic and acidic residues" evidence="1">
    <location>
        <begin position="245"/>
        <end position="258"/>
    </location>
</feature>
<gene>
    <name evidence="2" type="ORF">SKAU_G00084820</name>
</gene>
<proteinExistence type="predicted"/>
<feature type="compositionally biased region" description="Basic residues" evidence="1">
    <location>
        <begin position="166"/>
        <end position="180"/>
    </location>
</feature>
<sequence>MFAEEEWNDDPDAEALTRAVICGTERSDNTNVTPKGVGKKRSLMRTLQTLGSVPNWTNGSLREGSDSESEEVPSTTKRKKKRSKKRRRARAAGDKGEEVGQQEGEEEDAGAGEEEDAGAVVARKKRPKQAKSTNAGKPELVRDRQRKDSDPEKKDEGESALSRQQWRNKTKMKKKSKNKFRPHDETTTDTTKTVSSVANNEKKTVQAQTLKGENKAQKQDRSKARKRTKAEEGKEERCVSLANKKQRENKKAKIRDEPEGMAEGTKLEESTPQAETEVKGPELGVQRKPQQSKEKRMLAEKMRRMLHSDGSSSKERSTEEEERGGRGRGE</sequence>
<feature type="compositionally biased region" description="Basic and acidic residues" evidence="1">
    <location>
        <begin position="291"/>
        <end position="330"/>
    </location>
</feature>
<protein>
    <submittedName>
        <fullName evidence="2">Uncharacterized protein</fullName>
    </submittedName>
</protein>
<dbReference type="OrthoDB" id="10653573at2759"/>
<reference evidence="2" key="1">
    <citation type="journal article" date="2023" name="Science">
        <title>Genome structures resolve the early diversification of teleost fishes.</title>
        <authorList>
            <person name="Parey E."/>
            <person name="Louis A."/>
            <person name="Montfort J."/>
            <person name="Bouchez O."/>
            <person name="Roques C."/>
            <person name="Iampietro C."/>
            <person name="Lluch J."/>
            <person name="Castinel A."/>
            <person name="Donnadieu C."/>
            <person name="Desvignes T."/>
            <person name="Floi Bucao C."/>
            <person name="Jouanno E."/>
            <person name="Wen M."/>
            <person name="Mejri S."/>
            <person name="Dirks R."/>
            <person name="Jansen H."/>
            <person name="Henkel C."/>
            <person name="Chen W.J."/>
            <person name="Zahm M."/>
            <person name="Cabau C."/>
            <person name="Klopp C."/>
            <person name="Thompson A.W."/>
            <person name="Robinson-Rechavi M."/>
            <person name="Braasch I."/>
            <person name="Lecointre G."/>
            <person name="Bobe J."/>
            <person name="Postlethwait J.H."/>
            <person name="Berthelot C."/>
            <person name="Roest Crollius H."/>
            <person name="Guiguen Y."/>
        </authorList>
    </citation>
    <scope>NUCLEOTIDE SEQUENCE</scope>
    <source>
        <strain evidence="2">WJC10195</strain>
    </source>
</reference>
<comment type="caution">
    <text evidence="2">The sequence shown here is derived from an EMBL/GenBank/DDBJ whole genome shotgun (WGS) entry which is preliminary data.</text>
</comment>
<evidence type="ECO:0000313" key="2">
    <source>
        <dbReference type="EMBL" id="KAJ8368454.1"/>
    </source>
</evidence>
<dbReference type="Proteomes" id="UP001152622">
    <property type="component" value="Chromosome 3"/>
</dbReference>
<feature type="compositionally biased region" description="Acidic residues" evidence="1">
    <location>
        <begin position="103"/>
        <end position="117"/>
    </location>
</feature>
<keyword evidence="3" id="KW-1185">Reference proteome</keyword>
<feature type="compositionally biased region" description="Basic and acidic residues" evidence="1">
    <location>
        <begin position="229"/>
        <end position="238"/>
    </location>
</feature>
<organism evidence="2 3">
    <name type="scientific">Synaphobranchus kaupii</name>
    <name type="common">Kaup's arrowtooth eel</name>
    <dbReference type="NCBI Taxonomy" id="118154"/>
    <lineage>
        <taxon>Eukaryota</taxon>
        <taxon>Metazoa</taxon>
        <taxon>Chordata</taxon>
        <taxon>Craniata</taxon>
        <taxon>Vertebrata</taxon>
        <taxon>Euteleostomi</taxon>
        <taxon>Actinopterygii</taxon>
        <taxon>Neopterygii</taxon>
        <taxon>Teleostei</taxon>
        <taxon>Anguilliformes</taxon>
        <taxon>Synaphobranchidae</taxon>
        <taxon>Synaphobranchus</taxon>
    </lineage>
</organism>
<name>A0A9Q1FV75_SYNKA</name>
<accession>A0A9Q1FV75</accession>
<evidence type="ECO:0000313" key="3">
    <source>
        <dbReference type="Proteomes" id="UP001152622"/>
    </source>
</evidence>
<feature type="compositionally biased region" description="Polar residues" evidence="1">
    <location>
        <begin position="45"/>
        <end position="60"/>
    </location>
</feature>
<feature type="compositionally biased region" description="Basic and acidic residues" evidence="1">
    <location>
        <begin position="139"/>
        <end position="157"/>
    </location>
</feature>
<dbReference type="EMBL" id="JAINUF010000003">
    <property type="protein sequence ID" value="KAJ8368454.1"/>
    <property type="molecule type" value="Genomic_DNA"/>
</dbReference>